<feature type="region of interest" description="Disordered" evidence="1">
    <location>
        <begin position="1"/>
        <end position="83"/>
    </location>
</feature>
<feature type="region of interest" description="Disordered" evidence="1">
    <location>
        <begin position="116"/>
        <end position="159"/>
    </location>
</feature>
<keyword evidence="2" id="KW-1133">Transmembrane helix</keyword>
<name>A0ABP6T6M4_9ACTN</name>
<reference evidence="4" key="1">
    <citation type="journal article" date="2019" name="Int. J. Syst. Evol. Microbiol.">
        <title>The Global Catalogue of Microorganisms (GCM) 10K type strain sequencing project: providing services to taxonomists for standard genome sequencing and annotation.</title>
        <authorList>
            <consortium name="The Broad Institute Genomics Platform"/>
            <consortium name="The Broad Institute Genome Sequencing Center for Infectious Disease"/>
            <person name="Wu L."/>
            <person name="Ma J."/>
        </authorList>
    </citation>
    <scope>NUCLEOTIDE SEQUENCE [LARGE SCALE GENOMIC DNA]</scope>
    <source>
        <strain evidence="4">JCM 9458</strain>
    </source>
</reference>
<feature type="compositionally biased region" description="Low complexity" evidence="1">
    <location>
        <begin position="116"/>
        <end position="131"/>
    </location>
</feature>
<proteinExistence type="predicted"/>
<sequence length="219" mass="22753">MGRHANGDTPTGVLFVKPEDPKFRRAAGGRKTGKIPRIKPPSADTGFLPAMSAQDAERPSKNTDGAATAVIPAPRRTPEQPAPRVAVSVAVPGHGGPIPGIPAQAVAAQRVPAQRVPVQQRGPAPRVAAQAAPPPRVPARRPISAPPVPMRSAPPVRSMTPSLPAPIRMPRTLTLPMWTKVCVVLGAVLVLVGFGGLGAAYAVNQQADSRSAGNELIRR</sequence>
<keyword evidence="2" id="KW-0472">Membrane</keyword>
<evidence type="ECO:0000256" key="1">
    <source>
        <dbReference type="SAM" id="MobiDB-lite"/>
    </source>
</evidence>
<evidence type="ECO:0000313" key="3">
    <source>
        <dbReference type="EMBL" id="GAA3393777.1"/>
    </source>
</evidence>
<organism evidence="3 4">
    <name type="scientific">Cryptosporangium minutisporangium</name>
    <dbReference type="NCBI Taxonomy" id="113569"/>
    <lineage>
        <taxon>Bacteria</taxon>
        <taxon>Bacillati</taxon>
        <taxon>Actinomycetota</taxon>
        <taxon>Actinomycetes</taxon>
        <taxon>Cryptosporangiales</taxon>
        <taxon>Cryptosporangiaceae</taxon>
        <taxon>Cryptosporangium</taxon>
    </lineage>
</organism>
<evidence type="ECO:0000313" key="4">
    <source>
        <dbReference type="Proteomes" id="UP001501676"/>
    </source>
</evidence>
<keyword evidence="4" id="KW-1185">Reference proteome</keyword>
<accession>A0ABP6T6M4</accession>
<comment type="caution">
    <text evidence="3">The sequence shown here is derived from an EMBL/GenBank/DDBJ whole genome shotgun (WGS) entry which is preliminary data.</text>
</comment>
<evidence type="ECO:0000256" key="2">
    <source>
        <dbReference type="SAM" id="Phobius"/>
    </source>
</evidence>
<dbReference type="Proteomes" id="UP001501676">
    <property type="component" value="Unassembled WGS sequence"/>
</dbReference>
<keyword evidence="2" id="KW-0812">Transmembrane</keyword>
<feature type="transmembrane region" description="Helical" evidence="2">
    <location>
        <begin position="178"/>
        <end position="203"/>
    </location>
</feature>
<dbReference type="EMBL" id="BAAAYN010000044">
    <property type="protein sequence ID" value="GAA3393777.1"/>
    <property type="molecule type" value="Genomic_DNA"/>
</dbReference>
<protein>
    <submittedName>
        <fullName evidence="3">Uncharacterized protein</fullName>
    </submittedName>
</protein>
<feature type="compositionally biased region" description="Basic residues" evidence="1">
    <location>
        <begin position="24"/>
        <end position="37"/>
    </location>
</feature>
<gene>
    <name evidence="3" type="ORF">GCM10020369_60630</name>
</gene>